<organism evidence="3 4">
    <name type="scientific">Aspergillus sclerotiicarbonarius (strain CBS 121057 / IBT 28362)</name>
    <dbReference type="NCBI Taxonomy" id="1448318"/>
    <lineage>
        <taxon>Eukaryota</taxon>
        <taxon>Fungi</taxon>
        <taxon>Dikarya</taxon>
        <taxon>Ascomycota</taxon>
        <taxon>Pezizomycotina</taxon>
        <taxon>Eurotiomycetes</taxon>
        <taxon>Eurotiomycetidae</taxon>
        <taxon>Eurotiales</taxon>
        <taxon>Aspergillaceae</taxon>
        <taxon>Aspergillus</taxon>
        <taxon>Aspergillus subgen. Circumdati</taxon>
    </lineage>
</organism>
<keyword evidence="4" id="KW-1185">Reference proteome</keyword>
<evidence type="ECO:0000259" key="2">
    <source>
        <dbReference type="Pfam" id="PF13391"/>
    </source>
</evidence>
<gene>
    <name evidence="3" type="ORF">BO78DRAFT_377758</name>
</gene>
<protein>
    <recommendedName>
        <fullName evidence="2">HNH nuclease domain-containing protein</fullName>
    </recommendedName>
</protein>
<dbReference type="InterPro" id="IPR003615">
    <property type="entry name" value="HNH_nuc"/>
</dbReference>
<dbReference type="OrthoDB" id="2104739at2759"/>
<evidence type="ECO:0000313" key="4">
    <source>
        <dbReference type="Proteomes" id="UP000248423"/>
    </source>
</evidence>
<dbReference type="VEuPathDB" id="FungiDB:BO78DRAFT_377758"/>
<evidence type="ECO:0000256" key="1">
    <source>
        <dbReference type="SAM" id="MobiDB-lite"/>
    </source>
</evidence>
<dbReference type="STRING" id="1448318.A0A319F8Q3"/>
<name>A0A319F8Q3_ASPSB</name>
<sequence>MATTTPSIQSDLTDAPTSDLSAFVFAQVDLHKRLDEYTKISTSDDTECFLKTVFKYLPPGGQQNLAEDVLGCNSDERIRQLVKSIETGLLLPVKALGGKPQEVMPNPRLGAADSVENLASRDIQSISRNDQERLRSECMRRDGNRCVITGVYDTNMKDRPRGATIGFLEAAHILPFALGTYRNEAERHRICLIWTNIYRYFPEVRARLNFLSTDINSEKNVMMLLKPLHQEFGNFSLSFMATDIPDTYRLKTFDGFSNVYNWLLPANRLVAFTSSDQRYSLPHPVLLGIHDAIAHILHLTGRGEKADKLQQDYNELGCLAPGGTTDIESLLALSTLGPLELYTNRQRSAPAGEQKSRSQSAHTRARVPSNENQRPA</sequence>
<feature type="domain" description="HNH nuclease" evidence="2">
    <location>
        <begin position="146"/>
        <end position="239"/>
    </location>
</feature>
<dbReference type="AlphaFoldDB" id="A0A319F8Q3"/>
<evidence type="ECO:0000313" key="3">
    <source>
        <dbReference type="EMBL" id="PYI02103.1"/>
    </source>
</evidence>
<dbReference type="EMBL" id="KZ826401">
    <property type="protein sequence ID" value="PYI02103.1"/>
    <property type="molecule type" value="Genomic_DNA"/>
</dbReference>
<dbReference type="Proteomes" id="UP000248423">
    <property type="component" value="Unassembled WGS sequence"/>
</dbReference>
<feature type="region of interest" description="Disordered" evidence="1">
    <location>
        <begin position="344"/>
        <end position="376"/>
    </location>
</feature>
<proteinExistence type="predicted"/>
<reference evidence="3 4" key="1">
    <citation type="submission" date="2018-02" db="EMBL/GenBank/DDBJ databases">
        <title>The genomes of Aspergillus section Nigri reveals drivers in fungal speciation.</title>
        <authorList>
            <consortium name="DOE Joint Genome Institute"/>
            <person name="Vesth T.C."/>
            <person name="Nybo J."/>
            <person name="Theobald S."/>
            <person name="Brandl J."/>
            <person name="Frisvad J.C."/>
            <person name="Nielsen K.F."/>
            <person name="Lyhne E.K."/>
            <person name="Kogle M.E."/>
            <person name="Kuo A."/>
            <person name="Riley R."/>
            <person name="Clum A."/>
            <person name="Nolan M."/>
            <person name="Lipzen A."/>
            <person name="Salamov A."/>
            <person name="Henrissat B."/>
            <person name="Wiebenga A."/>
            <person name="De vries R.P."/>
            <person name="Grigoriev I.V."/>
            <person name="Mortensen U.H."/>
            <person name="Andersen M.R."/>
            <person name="Baker S.E."/>
        </authorList>
    </citation>
    <scope>NUCLEOTIDE SEQUENCE [LARGE SCALE GENOMIC DNA]</scope>
    <source>
        <strain evidence="3 4">CBS 121057</strain>
    </source>
</reference>
<dbReference type="Pfam" id="PF13391">
    <property type="entry name" value="HNH_2"/>
    <property type="match status" value="1"/>
</dbReference>
<accession>A0A319F8Q3</accession>